<protein>
    <recommendedName>
        <fullName evidence="8">Inositol-1-monophosphatase</fullName>
        <ecNumber evidence="8">3.1.3.25</ecNumber>
    </recommendedName>
</protein>
<dbReference type="GO" id="GO:0046872">
    <property type="term" value="F:metal ion binding"/>
    <property type="evidence" value="ECO:0007669"/>
    <property type="project" value="UniProtKB-KW"/>
</dbReference>
<proteinExistence type="inferred from homology"/>
<feature type="binding site" evidence="7">
    <location>
        <position position="215"/>
    </location>
    <ligand>
        <name>Mg(2+)</name>
        <dbReference type="ChEBI" id="CHEBI:18420"/>
        <label>1</label>
        <note>catalytic</note>
    </ligand>
</feature>
<dbReference type="Gene3D" id="3.30.540.10">
    <property type="entry name" value="Fructose-1,6-Bisphosphatase, subunit A, domain 1"/>
    <property type="match status" value="1"/>
</dbReference>
<comment type="cofactor">
    <cofactor evidence="2 7 8">
        <name>Mg(2+)</name>
        <dbReference type="ChEBI" id="CHEBI:18420"/>
    </cofactor>
</comment>
<dbReference type="GO" id="GO:0046854">
    <property type="term" value="P:phosphatidylinositol phosphate biosynthetic process"/>
    <property type="evidence" value="ECO:0007669"/>
    <property type="project" value="InterPro"/>
</dbReference>
<dbReference type="PROSITE" id="PS00629">
    <property type="entry name" value="IMP_1"/>
    <property type="match status" value="1"/>
</dbReference>
<sequence length="256" mass="25985">MIALPAVGELEAIAVAVGREAASAVRSSADDVTTLDTKSTPTDVVTAADLAVETMIRDRLRAATPGAAIIGEEHGDTGGDTELAWVVDPIDGTVNYLHGLPFVSVSIAAAVDGRVVAGVVVDVHRNEVFSAAAGCGSRMDGRPVTVSCPPALDRALVATGYAYDADVRAAQGQVLASLIGRVADVRGFGSTALHLAWVACGRLDGFYQSHANRWDYAAGALIAEEAGAVVRLPDGPAGMLVAAAPSVAEDLAAAVS</sequence>
<evidence type="ECO:0000256" key="6">
    <source>
        <dbReference type="ARBA" id="ARBA00022842"/>
    </source>
</evidence>
<evidence type="ECO:0000256" key="7">
    <source>
        <dbReference type="PIRSR" id="PIRSR600760-2"/>
    </source>
</evidence>
<evidence type="ECO:0000313" key="9">
    <source>
        <dbReference type="EMBL" id="AXV08800.1"/>
    </source>
</evidence>
<dbReference type="SUPFAM" id="SSF56655">
    <property type="entry name" value="Carbohydrate phosphatase"/>
    <property type="match status" value="1"/>
</dbReference>
<dbReference type="PANTHER" id="PTHR20854">
    <property type="entry name" value="INOSITOL MONOPHOSPHATASE"/>
    <property type="match status" value="1"/>
</dbReference>
<dbReference type="InterPro" id="IPR020550">
    <property type="entry name" value="Inositol_monophosphatase_CS"/>
</dbReference>
<dbReference type="PRINTS" id="PR00377">
    <property type="entry name" value="IMPHPHTASES"/>
</dbReference>
<dbReference type="RefSeq" id="WP_114593091.1">
    <property type="nucleotide sequence ID" value="NZ_CP031165.1"/>
</dbReference>
<dbReference type="GO" id="GO:0006020">
    <property type="term" value="P:inositol metabolic process"/>
    <property type="evidence" value="ECO:0007669"/>
    <property type="project" value="TreeGrafter"/>
</dbReference>
<dbReference type="AlphaFoldDB" id="A0A346Y2V3"/>
<dbReference type="Gene3D" id="3.40.190.80">
    <property type="match status" value="1"/>
</dbReference>
<gene>
    <name evidence="9" type="ORF">DVS28_a4133</name>
</gene>
<dbReference type="PANTHER" id="PTHR20854:SF4">
    <property type="entry name" value="INOSITOL-1-MONOPHOSPHATASE-RELATED"/>
    <property type="match status" value="1"/>
</dbReference>
<comment type="similarity">
    <text evidence="3 8">Belongs to the inositol monophosphatase superfamily.</text>
</comment>
<evidence type="ECO:0000313" key="10">
    <source>
        <dbReference type="Proteomes" id="UP000264006"/>
    </source>
</evidence>
<feature type="binding site" evidence="7">
    <location>
        <position position="88"/>
    </location>
    <ligand>
        <name>Mg(2+)</name>
        <dbReference type="ChEBI" id="CHEBI:18420"/>
        <label>1</label>
        <note>catalytic</note>
    </ligand>
</feature>
<evidence type="ECO:0000256" key="1">
    <source>
        <dbReference type="ARBA" id="ARBA00001033"/>
    </source>
</evidence>
<dbReference type="PROSITE" id="PS00630">
    <property type="entry name" value="IMP_2"/>
    <property type="match status" value="1"/>
</dbReference>
<comment type="catalytic activity">
    <reaction evidence="1 8">
        <text>a myo-inositol phosphate + H2O = myo-inositol + phosphate</text>
        <dbReference type="Rhea" id="RHEA:24056"/>
        <dbReference type="ChEBI" id="CHEBI:15377"/>
        <dbReference type="ChEBI" id="CHEBI:17268"/>
        <dbReference type="ChEBI" id="CHEBI:43474"/>
        <dbReference type="ChEBI" id="CHEBI:84139"/>
        <dbReference type="EC" id="3.1.3.25"/>
    </reaction>
</comment>
<dbReference type="InterPro" id="IPR033942">
    <property type="entry name" value="IMPase"/>
</dbReference>
<dbReference type="CDD" id="cd01639">
    <property type="entry name" value="IMPase"/>
    <property type="match status" value="1"/>
</dbReference>
<dbReference type="InterPro" id="IPR020583">
    <property type="entry name" value="Inositol_monoP_metal-BS"/>
</dbReference>
<name>A0A346Y2V3_9ACTN</name>
<dbReference type="GO" id="GO:0007165">
    <property type="term" value="P:signal transduction"/>
    <property type="evidence" value="ECO:0007669"/>
    <property type="project" value="TreeGrafter"/>
</dbReference>
<dbReference type="KEGG" id="euz:DVS28_a4133"/>
<feature type="binding site" evidence="7">
    <location>
        <position position="91"/>
    </location>
    <ligand>
        <name>Mg(2+)</name>
        <dbReference type="ChEBI" id="CHEBI:18420"/>
        <label>1</label>
        <note>catalytic</note>
    </ligand>
</feature>
<reference evidence="9 10" key="1">
    <citation type="submission" date="2018-09" db="EMBL/GenBank/DDBJ databases">
        <title>Complete genome sequence of Euzebya sp. DY32-46 isolated from seawater of Pacific Ocean.</title>
        <authorList>
            <person name="Xu L."/>
            <person name="Wu Y.-H."/>
            <person name="Xu X.-W."/>
        </authorList>
    </citation>
    <scope>NUCLEOTIDE SEQUENCE [LARGE SCALE GENOMIC DNA]</scope>
    <source>
        <strain evidence="9 10">DY32-46</strain>
    </source>
</reference>
<dbReference type="EC" id="3.1.3.25" evidence="8"/>
<organism evidence="9 10">
    <name type="scientific">Euzebya pacifica</name>
    <dbReference type="NCBI Taxonomy" id="1608957"/>
    <lineage>
        <taxon>Bacteria</taxon>
        <taxon>Bacillati</taxon>
        <taxon>Actinomycetota</taxon>
        <taxon>Nitriliruptoria</taxon>
        <taxon>Euzebyales</taxon>
    </lineage>
</organism>
<dbReference type="Proteomes" id="UP000264006">
    <property type="component" value="Chromosome"/>
</dbReference>
<evidence type="ECO:0000256" key="2">
    <source>
        <dbReference type="ARBA" id="ARBA00001946"/>
    </source>
</evidence>
<keyword evidence="10" id="KW-1185">Reference proteome</keyword>
<feature type="binding site" evidence="7">
    <location>
        <position position="90"/>
    </location>
    <ligand>
        <name>Mg(2+)</name>
        <dbReference type="ChEBI" id="CHEBI:18420"/>
        <label>2</label>
    </ligand>
</feature>
<accession>A0A346Y2V3</accession>
<keyword evidence="6 7" id="KW-0460">Magnesium</keyword>
<evidence type="ECO:0000256" key="3">
    <source>
        <dbReference type="ARBA" id="ARBA00009759"/>
    </source>
</evidence>
<dbReference type="OrthoDB" id="9772456at2"/>
<dbReference type="InterPro" id="IPR000760">
    <property type="entry name" value="Inositol_monophosphatase-like"/>
</dbReference>
<feature type="binding site" evidence="7">
    <location>
        <position position="72"/>
    </location>
    <ligand>
        <name>Mg(2+)</name>
        <dbReference type="ChEBI" id="CHEBI:18420"/>
        <label>1</label>
        <note>catalytic</note>
    </ligand>
</feature>
<evidence type="ECO:0000256" key="8">
    <source>
        <dbReference type="RuleBase" id="RU364068"/>
    </source>
</evidence>
<keyword evidence="5 8" id="KW-0378">Hydrolase</keyword>
<dbReference type="GO" id="GO:0008934">
    <property type="term" value="F:inositol monophosphate 1-phosphatase activity"/>
    <property type="evidence" value="ECO:0007669"/>
    <property type="project" value="InterPro"/>
</dbReference>
<evidence type="ECO:0000256" key="5">
    <source>
        <dbReference type="ARBA" id="ARBA00022801"/>
    </source>
</evidence>
<keyword evidence="4 7" id="KW-0479">Metal-binding</keyword>
<dbReference type="Pfam" id="PF00459">
    <property type="entry name" value="Inositol_P"/>
    <property type="match status" value="1"/>
</dbReference>
<dbReference type="EMBL" id="CP031165">
    <property type="protein sequence ID" value="AXV08800.1"/>
    <property type="molecule type" value="Genomic_DNA"/>
</dbReference>
<evidence type="ECO:0000256" key="4">
    <source>
        <dbReference type="ARBA" id="ARBA00022723"/>
    </source>
</evidence>